<evidence type="ECO:0000313" key="1">
    <source>
        <dbReference type="EMBL" id="EAR82619.2"/>
    </source>
</evidence>
<name>Q22BD6_TETTS</name>
<evidence type="ECO:0000313" key="2">
    <source>
        <dbReference type="Proteomes" id="UP000009168"/>
    </source>
</evidence>
<dbReference type="HOGENOM" id="CLU_802895_0_0_1"/>
<accession>Q22BD6</accession>
<dbReference type="InParanoid" id="Q22BD6"/>
<organism evidence="1 2">
    <name type="scientific">Tetrahymena thermophila (strain SB210)</name>
    <dbReference type="NCBI Taxonomy" id="312017"/>
    <lineage>
        <taxon>Eukaryota</taxon>
        <taxon>Sar</taxon>
        <taxon>Alveolata</taxon>
        <taxon>Ciliophora</taxon>
        <taxon>Intramacronucleata</taxon>
        <taxon>Oligohymenophorea</taxon>
        <taxon>Hymenostomatida</taxon>
        <taxon>Tetrahymenina</taxon>
        <taxon>Tetrahymenidae</taxon>
        <taxon>Tetrahymena</taxon>
    </lineage>
</organism>
<dbReference type="Proteomes" id="UP000009168">
    <property type="component" value="Unassembled WGS sequence"/>
</dbReference>
<dbReference type="GeneID" id="7846401"/>
<proteinExistence type="predicted"/>
<gene>
    <name evidence="1" type="ORF">TTHERM_01106210</name>
</gene>
<reference evidence="2" key="1">
    <citation type="journal article" date="2006" name="PLoS Biol.">
        <title>Macronuclear genome sequence of the ciliate Tetrahymena thermophila, a model eukaryote.</title>
        <authorList>
            <person name="Eisen J.A."/>
            <person name="Coyne R.S."/>
            <person name="Wu M."/>
            <person name="Wu D."/>
            <person name="Thiagarajan M."/>
            <person name="Wortman J.R."/>
            <person name="Badger J.H."/>
            <person name="Ren Q."/>
            <person name="Amedeo P."/>
            <person name="Jones K.M."/>
            <person name="Tallon L.J."/>
            <person name="Delcher A.L."/>
            <person name="Salzberg S.L."/>
            <person name="Silva J.C."/>
            <person name="Haas B.J."/>
            <person name="Majoros W.H."/>
            <person name="Farzad M."/>
            <person name="Carlton J.M."/>
            <person name="Smith R.K. Jr."/>
            <person name="Garg J."/>
            <person name="Pearlman R.E."/>
            <person name="Karrer K.M."/>
            <person name="Sun L."/>
            <person name="Manning G."/>
            <person name="Elde N.C."/>
            <person name="Turkewitz A.P."/>
            <person name="Asai D.J."/>
            <person name="Wilkes D.E."/>
            <person name="Wang Y."/>
            <person name="Cai H."/>
            <person name="Collins K."/>
            <person name="Stewart B.A."/>
            <person name="Lee S.R."/>
            <person name="Wilamowska K."/>
            <person name="Weinberg Z."/>
            <person name="Ruzzo W.L."/>
            <person name="Wloga D."/>
            <person name="Gaertig J."/>
            <person name="Frankel J."/>
            <person name="Tsao C.-C."/>
            <person name="Gorovsky M.A."/>
            <person name="Keeling P.J."/>
            <person name="Waller R.F."/>
            <person name="Patron N.J."/>
            <person name="Cherry J.M."/>
            <person name="Stover N.A."/>
            <person name="Krieger C.J."/>
            <person name="del Toro C."/>
            <person name="Ryder H.F."/>
            <person name="Williamson S.C."/>
            <person name="Barbeau R.A."/>
            <person name="Hamilton E.P."/>
            <person name="Orias E."/>
        </authorList>
    </citation>
    <scope>NUCLEOTIDE SEQUENCE [LARGE SCALE GENOMIC DNA]</scope>
    <source>
        <strain evidence="2">SB210</strain>
    </source>
</reference>
<dbReference type="AlphaFoldDB" id="Q22BD6"/>
<protein>
    <submittedName>
        <fullName evidence="1">Uncharacterized protein</fullName>
    </submittedName>
</protein>
<sequence length="384" mass="45778">MQIQKLNIGNMNYQAFTDKNIYQTDSKEKNKKQDFQQTELQIVQICSPIVLSNSLLTYGDLLVELNEEKGQLKGFNIIHYLKPTYAVESTSKIISFHIKQESDQTNPNLYQVATILNSQPFSLFRQFAQLLFQFFEYHNHLIIKVEQIINSYQNMEDLNQIIQERRFFITKYLEQIYFSGQNRAQYDLVAWYSYSLQKKTWSLINVIKSKKLIHFLGSNTEQIKRISLKKGRLNMFTLESRVLIQSIYLEFLLKICQSKAINNFQLLTYDGITIECPFEVKKVEINLPSHLQYNFETENDQYELIMHSVYDINSFHEKLVTESRNSDSKYQQLMQSIDEDFEYSMQSEIFMQKFYKESYNKIKENEEKLQSQSDVKTCQYRNIF</sequence>
<keyword evidence="2" id="KW-1185">Reference proteome</keyword>
<dbReference type="EMBL" id="GG662519">
    <property type="protein sequence ID" value="EAR82619.2"/>
    <property type="molecule type" value="Genomic_DNA"/>
</dbReference>
<dbReference type="KEGG" id="tet:TTHERM_01106210"/>
<dbReference type="RefSeq" id="XP_001030282.2">
    <property type="nucleotide sequence ID" value="XM_001030282.2"/>
</dbReference>